<feature type="domain" description="Helix-turn-helix" evidence="2">
    <location>
        <begin position="104"/>
        <end position="163"/>
    </location>
</feature>
<dbReference type="InterPro" id="IPR058912">
    <property type="entry name" value="HTH_animal"/>
</dbReference>
<proteinExistence type="predicted"/>
<keyword evidence="3" id="KW-1185">Reference proteome</keyword>
<protein>
    <submittedName>
        <fullName evidence="4">Reverse transcriptase domain-containing protein</fullName>
    </submittedName>
</protein>
<feature type="region of interest" description="Disordered" evidence="1">
    <location>
        <begin position="272"/>
        <end position="297"/>
    </location>
</feature>
<dbReference type="PANTHER" id="PTHR21301">
    <property type="entry name" value="REVERSE TRANSCRIPTASE"/>
    <property type="match status" value="1"/>
</dbReference>
<dbReference type="Pfam" id="PF26215">
    <property type="entry name" value="HTH_animal"/>
    <property type="match status" value="1"/>
</dbReference>
<dbReference type="Proteomes" id="UP000046395">
    <property type="component" value="Unassembled WGS sequence"/>
</dbReference>
<sequence>MGGSLSPVLEELFTERFEVIAFDGDANPVKPAFFKRYVDDCFAIVETGKEESLLEYLNSIFPEKIKMTMEKEESNRLPFLDMLVQREGGTLSTKVYRKPTHSDRYLHFTSHHPVSVKRGIATGMVDRAITICDTKYLRSELYHIAKAHQQNGYPTSLVRSIIRRRLQQPRTTDTKSDTEGPIIVLPFYCGIEEEIKRLGLSHKFHVYFKSSPNLRTLIRNDKIKVPFVQTPGVVYEIRCDCHASYIRETVNTLFQRFREHMAAVTRYKNAEQRLNGTQTRRRGRPPKLSPKKTMDEAKKASAVVEHTSQCRSTYMQESLAVRAYSTLGK</sequence>
<dbReference type="PANTHER" id="PTHR21301:SF10">
    <property type="entry name" value="REVERSE TRANSCRIPTASE DOMAIN-CONTAINING PROTEIN"/>
    <property type="match status" value="1"/>
</dbReference>
<accession>A0A5S6QNI8</accession>
<dbReference type="STRING" id="70415.A0A5S6QNI8"/>
<organism evidence="3 4">
    <name type="scientific">Trichuris muris</name>
    <name type="common">Mouse whipworm</name>
    <dbReference type="NCBI Taxonomy" id="70415"/>
    <lineage>
        <taxon>Eukaryota</taxon>
        <taxon>Metazoa</taxon>
        <taxon>Ecdysozoa</taxon>
        <taxon>Nematoda</taxon>
        <taxon>Enoplea</taxon>
        <taxon>Dorylaimia</taxon>
        <taxon>Trichinellida</taxon>
        <taxon>Trichuridae</taxon>
        <taxon>Trichuris</taxon>
    </lineage>
</organism>
<evidence type="ECO:0000256" key="1">
    <source>
        <dbReference type="SAM" id="MobiDB-lite"/>
    </source>
</evidence>
<evidence type="ECO:0000313" key="3">
    <source>
        <dbReference type="Proteomes" id="UP000046395"/>
    </source>
</evidence>
<reference evidence="4" key="1">
    <citation type="submission" date="2019-12" db="UniProtKB">
        <authorList>
            <consortium name="WormBaseParasite"/>
        </authorList>
    </citation>
    <scope>IDENTIFICATION</scope>
</reference>
<evidence type="ECO:0000259" key="2">
    <source>
        <dbReference type="Pfam" id="PF26215"/>
    </source>
</evidence>
<evidence type="ECO:0000313" key="4">
    <source>
        <dbReference type="WBParaSite" id="TMUE_2000008921.1"/>
    </source>
</evidence>
<name>A0A5S6QNI8_TRIMR</name>
<dbReference type="AlphaFoldDB" id="A0A5S6QNI8"/>
<dbReference type="WBParaSite" id="TMUE_2000008921.1">
    <property type="protein sequence ID" value="TMUE_2000008921.1"/>
    <property type="gene ID" value="WBGene00300450"/>
</dbReference>